<dbReference type="STRING" id="1469144.LI90_517"/>
<proteinExistence type="predicted"/>
<dbReference type="SUPFAM" id="SSF54427">
    <property type="entry name" value="NTF2-like"/>
    <property type="match status" value="1"/>
</dbReference>
<dbReference type="InterPro" id="IPR032710">
    <property type="entry name" value="NTF2-like_dom_sf"/>
</dbReference>
<reference evidence="3" key="1">
    <citation type="submission" date="2015-04" db="EMBL/GenBank/DDBJ databases">
        <title>Physiological reanalysis, assessment of diazotrophy, and genome sequences of multiple isolates of Streptomyces thermoautotrophicus.</title>
        <authorList>
            <person name="MacKellar D.C."/>
            <person name="Lieber L."/>
            <person name="Norman J."/>
            <person name="Bolger A."/>
            <person name="Tobin C."/>
            <person name="Murray J.W."/>
            <person name="Chang R."/>
            <person name="Ford T."/>
            <person name="Nguyen P.Q."/>
            <person name="Woodward J."/>
            <person name="Permingeat H."/>
            <person name="Joshi N.S."/>
            <person name="Silver P.A."/>
            <person name="Usadel B."/>
            <person name="Rutherford A.W."/>
            <person name="Friesen M."/>
            <person name="Prell J."/>
        </authorList>
    </citation>
    <scope>NUCLEOTIDE SEQUENCE [LARGE SCALE GENOMIC DNA]</scope>
    <source>
        <strain evidence="3">H1</strain>
    </source>
</reference>
<protein>
    <recommendedName>
        <fullName evidence="1">SnoaL-like domain-containing protein</fullName>
    </recommendedName>
</protein>
<evidence type="ECO:0000313" key="3">
    <source>
        <dbReference type="Proteomes" id="UP000070188"/>
    </source>
</evidence>
<dbReference type="AlphaFoldDB" id="A0A132MLZ3"/>
<dbReference type="InterPro" id="IPR037401">
    <property type="entry name" value="SnoaL-like"/>
</dbReference>
<feature type="domain" description="SnoaL-like" evidence="1">
    <location>
        <begin position="12"/>
        <end position="139"/>
    </location>
</feature>
<organism evidence="2 3">
    <name type="scientific">Carbonactinospora thermoautotrophica</name>
    <dbReference type="NCBI Taxonomy" id="1469144"/>
    <lineage>
        <taxon>Bacteria</taxon>
        <taxon>Bacillati</taxon>
        <taxon>Actinomycetota</taxon>
        <taxon>Actinomycetes</taxon>
        <taxon>Kitasatosporales</taxon>
        <taxon>Carbonactinosporaceae</taxon>
        <taxon>Carbonactinospora</taxon>
    </lineage>
</organism>
<dbReference type="EMBL" id="LAXD01000001">
    <property type="protein sequence ID" value="KWW98887.1"/>
    <property type="molecule type" value="Genomic_DNA"/>
</dbReference>
<dbReference type="Gene3D" id="3.10.450.50">
    <property type="match status" value="1"/>
</dbReference>
<dbReference type="PANTHER" id="PTHR34957">
    <property type="entry name" value="NUCLEAR TRANSPORT FACTOR 2 (NTF2) FAMILY PROTEIN"/>
    <property type="match status" value="1"/>
</dbReference>
<name>A0A132MLZ3_9ACTN</name>
<dbReference type="PANTHER" id="PTHR34957:SF1">
    <property type="entry name" value="NUCLEAR TRANSPORT FACTOR 2 (NTF2) FAMILY PROTEIN"/>
    <property type="match status" value="1"/>
</dbReference>
<evidence type="ECO:0000313" key="2">
    <source>
        <dbReference type="EMBL" id="KWW98887.1"/>
    </source>
</evidence>
<dbReference type="Pfam" id="PF13474">
    <property type="entry name" value="SnoaL_3"/>
    <property type="match status" value="1"/>
</dbReference>
<evidence type="ECO:0000259" key="1">
    <source>
        <dbReference type="Pfam" id="PF13474"/>
    </source>
</evidence>
<gene>
    <name evidence="2" type="ORF">LI90_517</name>
</gene>
<dbReference type="RefSeq" id="WP_066883820.1">
    <property type="nucleotide sequence ID" value="NZ_CP171739.1"/>
</dbReference>
<keyword evidence="3" id="KW-1185">Reference proteome</keyword>
<comment type="caution">
    <text evidence="2">The sequence shown here is derived from an EMBL/GenBank/DDBJ whole genome shotgun (WGS) entry which is preliminary data.</text>
</comment>
<dbReference type="Proteomes" id="UP000070188">
    <property type="component" value="Unassembled WGS sequence"/>
</dbReference>
<sequence length="144" mass="15808">MSDGEMTDPRQVEAVNTAFYQAVERGDLDTLGSIWVDAPYADSALCVHPGWLPLRGRDEILRSWALIMANSPYIQFFLTDLTVEVTGELAVVTCNENILTAVGHEADATGLAGGRAVTTNIFRRTPDGWRLWIHHASPVLGPEE</sequence>
<accession>A0A132MLZ3</accession>
<dbReference type="PATRIC" id="fig|1469144.10.peg.614"/>